<feature type="region of interest" description="Disordered" evidence="2">
    <location>
        <begin position="736"/>
        <end position="764"/>
    </location>
</feature>
<feature type="compositionally biased region" description="Low complexity" evidence="2">
    <location>
        <begin position="36"/>
        <end position="74"/>
    </location>
</feature>
<dbReference type="InParanoid" id="A0A2V0PJZ2"/>
<accession>A0A2V0PJZ2</accession>
<feature type="coiled-coil region" evidence="1">
    <location>
        <begin position="778"/>
        <end position="805"/>
    </location>
</feature>
<proteinExistence type="predicted"/>
<evidence type="ECO:0000313" key="3">
    <source>
        <dbReference type="EMBL" id="GBF99332.1"/>
    </source>
</evidence>
<reference evidence="3 4" key="1">
    <citation type="journal article" date="2018" name="Sci. Rep.">
        <title>Raphidocelis subcapitata (=Pseudokirchneriella subcapitata) provides an insight into genome evolution and environmental adaptations in the Sphaeropleales.</title>
        <authorList>
            <person name="Suzuki S."/>
            <person name="Yamaguchi H."/>
            <person name="Nakajima N."/>
            <person name="Kawachi M."/>
        </authorList>
    </citation>
    <scope>NUCLEOTIDE SEQUENCE [LARGE SCALE GENOMIC DNA]</scope>
    <source>
        <strain evidence="3 4">NIES-35</strain>
    </source>
</reference>
<evidence type="ECO:0000256" key="2">
    <source>
        <dbReference type="SAM" id="MobiDB-lite"/>
    </source>
</evidence>
<feature type="region of interest" description="Disordered" evidence="2">
    <location>
        <begin position="124"/>
        <end position="155"/>
    </location>
</feature>
<feature type="compositionally biased region" description="Low complexity" evidence="2">
    <location>
        <begin position="278"/>
        <end position="300"/>
    </location>
</feature>
<feature type="region of interest" description="Disordered" evidence="2">
    <location>
        <begin position="168"/>
        <end position="217"/>
    </location>
</feature>
<feature type="compositionally biased region" description="Low complexity" evidence="2">
    <location>
        <begin position="168"/>
        <end position="182"/>
    </location>
</feature>
<feature type="region of interest" description="Disordered" evidence="2">
    <location>
        <begin position="588"/>
        <end position="659"/>
    </location>
</feature>
<name>A0A2V0PJZ2_9CHLO</name>
<feature type="region of interest" description="Disordered" evidence="2">
    <location>
        <begin position="697"/>
        <end position="723"/>
    </location>
</feature>
<feature type="compositionally biased region" description="Basic and acidic residues" evidence="2">
    <location>
        <begin position="630"/>
        <end position="640"/>
    </location>
</feature>
<feature type="compositionally biased region" description="Gly residues" evidence="2">
    <location>
        <begin position="367"/>
        <end position="382"/>
    </location>
</feature>
<evidence type="ECO:0008006" key="5">
    <source>
        <dbReference type="Google" id="ProtNLM"/>
    </source>
</evidence>
<sequence>MEQRVRRRATSAAGAVPARSSLESLPPSPDAAMQESSPRPASAGARAGAAPPRAAARPGDSLARRSLLAAPPLAGTDSCGDRGSPEPFEPHSSCSDSCQWGLDSRAHEGDTFLTALRRRCSAEPPLRASDGAASDGSASGNAPSPSPGLRSLSSSANLVLTPGCPSFAGGAAAGAARRPSSGGLDGECSESGAPSDTTTNPMLTPEDSSGGPHGALEATESLLQVIASVYSPGDDIVQLWGGDFGGRRAGGTARERRAPRRPRLEAPESSFGAAVELPADPSCAAEASAAASEAHPAPAEGQQVPGRPDSPEGERNAGTGGGGELHRAAVGCLVARAEARAALSAELGGCVDALLDAARAGADGWAEGEGGGGGGGSGGGDDAGSPGDQNSGDGGRPLTATRRSLLLDAARRLLREARFAGGWAGPRAFEQLPVGQLPPAGANESDPRVAEGLARVRALDARLRETTLAALIAAREADPVAAAEAEHARIERRGAQLDALLAAERRKREHAARLVRALHGLDAAAGAQHPNTYYRLSSEEEALLRCVLRRDDGALEADNPFDLCCPPAAGGGAGCAAGGGFVGSAAQHGAGSGGGGGGGDCSGLGIGPEEADGAATDRTASKQVGAPRPSSERCDSREGSGHGGEGGGGEGGGGGGGQSVRARLAEIDARLREFAASHEWDAGGSLADFRGVLPRASTAASEAGPPMATVPPPSSRASAPACGSCSGCGSGGASFSAPVQQGGTPAGGSRRARSERDGAAAPPPAPAVVAAAVAAVDYLRAAREARELESRERELDAQLRALRAVDESRSVIPLTRRQLDALLAACVRQQAGEVEAGGVGPVSGAAAAAAGAAVRVAG</sequence>
<dbReference type="EMBL" id="BDRX01000154">
    <property type="protein sequence ID" value="GBF99332.1"/>
    <property type="molecule type" value="Genomic_DNA"/>
</dbReference>
<dbReference type="Proteomes" id="UP000247498">
    <property type="component" value="Unassembled WGS sequence"/>
</dbReference>
<comment type="caution">
    <text evidence="3">The sequence shown here is derived from an EMBL/GenBank/DDBJ whole genome shotgun (WGS) entry which is preliminary data.</text>
</comment>
<evidence type="ECO:0000256" key="1">
    <source>
        <dbReference type="SAM" id="Coils"/>
    </source>
</evidence>
<evidence type="ECO:0000313" key="4">
    <source>
        <dbReference type="Proteomes" id="UP000247498"/>
    </source>
</evidence>
<feature type="compositionally biased region" description="Low complexity" evidence="2">
    <location>
        <begin position="128"/>
        <end position="155"/>
    </location>
</feature>
<feature type="compositionally biased region" description="Gly residues" evidence="2">
    <location>
        <begin position="590"/>
        <end position="606"/>
    </location>
</feature>
<feature type="region of interest" description="Disordered" evidence="2">
    <location>
        <begin position="240"/>
        <end position="322"/>
    </location>
</feature>
<keyword evidence="4" id="KW-1185">Reference proteome</keyword>
<feature type="compositionally biased region" description="Gly residues" evidence="2">
    <location>
        <begin position="641"/>
        <end position="658"/>
    </location>
</feature>
<feature type="region of interest" description="Disordered" evidence="2">
    <location>
        <begin position="1"/>
        <end position="101"/>
    </location>
</feature>
<keyword evidence="1" id="KW-0175">Coiled coil</keyword>
<gene>
    <name evidence="3" type="ORF">Rsub_11744</name>
</gene>
<feature type="region of interest" description="Disordered" evidence="2">
    <location>
        <begin position="365"/>
        <end position="399"/>
    </location>
</feature>
<feature type="compositionally biased region" description="Polar residues" evidence="2">
    <location>
        <begin position="192"/>
        <end position="202"/>
    </location>
</feature>
<dbReference type="AlphaFoldDB" id="A0A2V0PJZ2"/>
<organism evidence="3 4">
    <name type="scientific">Raphidocelis subcapitata</name>
    <dbReference type="NCBI Taxonomy" id="307507"/>
    <lineage>
        <taxon>Eukaryota</taxon>
        <taxon>Viridiplantae</taxon>
        <taxon>Chlorophyta</taxon>
        <taxon>core chlorophytes</taxon>
        <taxon>Chlorophyceae</taxon>
        <taxon>CS clade</taxon>
        <taxon>Sphaeropleales</taxon>
        <taxon>Selenastraceae</taxon>
        <taxon>Raphidocelis</taxon>
    </lineage>
</organism>
<protein>
    <recommendedName>
        <fullName evidence="5">Fibrous sheath-interacting protein 1</fullName>
    </recommendedName>
</protein>